<dbReference type="GO" id="GO:0032259">
    <property type="term" value="P:methylation"/>
    <property type="evidence" value="ECO:0007669"/>
    <property type="project" value="UniProtKB-KW"/>
</dbReference>
<organism evidence="2 3">
    <name type="scientific">candidate division KSB3 bacterium</name>
    <dbReference type="NCBI Taxonomy" id="2044937"/>
    <lineage>
        <taxon>Bacteria</taxon>
        <taxon>candidate division KSB3</taxon>
    </lineage>
</organism>
<dbReference type="CDD" id="cd02440">
    <property type="entry name" value="AdoMet_MTases"/>
    <property type="match status" value="1"/>
</dbReference>
<proteinExistence type="predicted"/>
<evidence type="ECO:0000313" key="3">
    <source>
        <dbReference type="Proteomes" id="UP000649604"/>
    </source>
</evidence>
<dbReference type="InterPro" id="IPR029063">
    <property type="entry name" value="SAM-dependent_MTases_sf"/>
</dbReference>
<keyword evidence="2" id="KW-0808">Transferase</keyword>
<name>A0A9D5Q6S0_9BACT</name>
<feature type="domain" description="Methyltransferase type 11" evidence="1">
    <location>
        <begin position="67"/>
        <end position="161"/>
    </location>
</feature>
<comment type="caution">
    <text evidence="2">The sequence shown here is derived from an EMBL/GenBank/DDBJ whole genome shotgun (WGS) entry which is preliminary data.</text>
</comment>
<dbReference type="PANTHER" id="PTHR43464:SF23">
    <property type="entry name" value="JUVENILE HORMONE ACID O-METHYLTRANSFERASE"/>
    <property type="match status" value="1"/>
</dbReference>
<dbReference type="EMBL" id="WJJP01000523">
    <property type="protein sequence ID" value="MBD3326085.1"/>
    <property type="molecule type" value="Genomic_DNA"/>
</dbReference>
<dbReference type="InterPro" id="IPR013216">
    <property type="entry name" value="Methyltransf_11"/>
</dbReference>
<sequence length="218" mass="24585">MDSSTPQSSPKDFSWVAEGSTESQEVAAYYDQWAQTYDTTLAQWQYTAPQETARILGEYAPLTSRILDAGCGTGLTGKALQDQGYTRIVGLDISADSLTYAHQCGAYTELLHHDLQQQPFPCEPNSFDALVCIGVLAYIDDVLPLLREWCRLVRAGGYILFSQRTDLFAQHEYPRLLACLEREGLWQRVLISDPARYLPHNPDFGDRILVQYCLYQAC</sequence>
<dbReference type="AlphaFoldDB" id="A0A9D5Q6S0"/>
<dbReference type="Proteomes" id="UP000649604">
    <property type="component" value="Unassembled WGS sequence"/>
</dbReference>
<evidence type="ECO:0000313" key="2">
    <source>
        <dbReference type="EMBL" id="MBD3326085.1"/>
    </source>
</evidence>
<dbReference type="SUPFAM" id="SSF53335">
    <property type="entry name" value="S-adenosyl-L-methionine-dependent methyltransferases"/>
    <property type="match status" value="1"/>
</dbReference>
<gene>
    <name evidence="2" type="ORF">GF339_15980</name>
</gene>
<dbReference type="GO" id="GO:0010420">
    <property type="term" value="F:polyprenyldihydroxybenzoate methyltransferase activity"/>
    <property type="evidence" value="ECO:0007669"/>
    <property type="project" value="TreeGrafter"/>
</dbReference>
<evidence type="ECO:0000259" key="1">
    <source>
        <dbReference type="Pfam" id="PF08241"/>
    </source>
</evidence>
<accession>A0A9D5Q6S0</accession>
<dbReference type="Gene3D" id="3.40.50.150">
    <property type="entry name" value="Vaccinia Virus protein VP39"/>
    <property type="match status" value="1"/>
</dbReference>
<dbReference type="PANTHER" id="PTHR43464">
    <property type="entry name" value="METHYLTRANSFERASE"/>
    <property type="match status" value="1"/>
</dbReference>
<keyword evidence="2" id="KW-0489">Methyltransferase</keyword>
<protein>
    <submittedName>
        <fullName evidence="2">Methyltransferase domain-containing protein</fullName>
    </submittedName>
</protein>
<reference evidence="2" key="1">
    <citation type="submission" date="2019-11" db="EMBL/GenBank/DDBJ databases">
        <title>Microbial mats filling the niche in hypersaline microbial mats.</title>
        <authorList>
            <person name="Wong H.L."/>
            <person name="Macleod F.I."/>
            <person name="White R.A. III"/>
            <person name="Burns B.P."/>
        </authorList>
    </citation>
    <scope>NUCLEOTIDE SEQUENCE</scope>
    <source>
        <strain evidence="2">Rbin_158</strain>
    </source>
</reference>
<dbReference type="Pfam" id="PF08241">
    <property type="entry name" value="Methyltransf_11"/>
    <property type="match status" value="1"/>
</dbReference>